<dbReference type="EMBL" id="QJPH01000589">
    <property type="protein sequence ID" value="PZN69040.1"/>
    <property type="molecule type" value="Genomic_DNA"/>
</dbReference>
<sequence>MRVFKIKALQIPSPPAPNTVELSTLKNQIVRRQPFAAETNRLPCRHKDADLLLNSTVLPPAPLPQGEGEGVNAYARASLADLMRLFALPDFSAFGQESRVSKKRLLELQITAYFGWFPSSGSGTLILQATD</sequence>
<organism evidence="1 2">
    <name type="scientific">Candidatus Methylumidiphilus alinenensis</name>
    <dbReference type="NCBI Taxonomy" id="2202197"/>
    <lineage>
        <taxon>Bacteria</taxon>
        <taxon>Pseudomonadati</taxon>
        <taxon>Pseudomonadota</taxon>
        <taxon>Gammaproteobacteria</taxon>
        <taxon>Methylococcales</taxon>
        <taxon>Candidatus Methylumidiphilus</taxon>
    </lineage>
</organism>
<comment type="caution">
    <text evidence="1">The sequence shown here is derived from an EMBL/GenBank/DDBJ whole genome shotgun (WGS) entry which is preliminary data.</text>
</comment>
<reference evidence="1 2" key="1">
    <citation type="journal article" date="2018" name="Aquat. Microb. Ecol.">
        <title>Gammaproteobacterial methanotrophs dominate.</title>
        <authorList>
            <person name="Rissanen A.J."/>
            <person name="Saarenheimo J."/>
            <person name="Tiirola M."/>
            <person name="Peura S."/>
            <person name="Aalto S.L."/>
            <person name="Karvinen A."/>
            <person name="Nykanen H."/>
        </authorList>
    </citation>
    <scope>NUCLEOTIDE SEQUENCE [LARGE SCALE GENOMIC DNA]</scope>
    <source>
        <strain evidence="1">AMbin10</strain>
    </source>
</reference>
<dbReference type="Proteomes" id="UP000249396">
    <property type="component" value="Unassembled WGS sequence"/>
</dbReference>
<protein>
    <submittedName>
        <fullName evidence="1">Uncharacterized protein</fullName>
    </submittedName>
</protein>
<proteinExistence type="predicted"/>
<accession>A0A2W4RYS1</accession>
<dbReference type="AlphaFoldDB" id="A0A2W4RYS1"/>
<evidence type="ECO:0000313" key="2">
    <source>
        <dbReference type="Proteomes" id="UP000249396"/>
    </source>
</evidence>
<evidence type="ECO:0000313" key="1">
    <source>
        <dbReference type="EMBL" id="PZN69040.1"/>
    </source>
</evidence>
<name>A0A2W4RYS1_9GAMM</name>
<gene>
    <name evidence="1" type="ORF">DM484_30355</name>
</gene>